<feature type="chain" id="PRO_5001644910" description="Mannosyltransferase" evidence="11">
    <location>
        <begin position="23"/>
        <end position="556"/>
    </location>
</feature>
<evidence type="ECO:0000256" key="4">
    <source>
        <dbReference type="ARBA" id="ARBA00022679"/>
    </source>
</evidence>
<evidence type="ECO:0000256" key="11">
    <source>
        <dbReference type="SAM" id="SignalP"/>
    </source>
</evidence>
<keyword evidence="8 10" id="KW-0472">Membrane</keyword>
<feature type="transmembrane region" description="Helical" evidence="10">
    <location>
        <begin position="171"/>
        <end position="194"/>
    </location>
</feature>
<protein>
    <recommendedName>
        <fullName evidence="10">Mannosyltransferase</fullName>
        <ecNumber evidence="10">2.4.1.-</ecNumber>
    </recommendedName>
</protein>
<dbReference type="InParanoid" id="A0A067MQM1"/>
<reference evidence="13" key="1">
    <citation type="journal article" date="2014" name="Proc. Natl. Acad. Sci. U.S.A.">
        <title>Extensive sampling of basidiomycete genomes demonstrates inadequacy of the white-rot/brown-rot paradigm for wood decay fungi.</title>
        <authorList>
            <person name="Riley R."/>
            <person name="Salamov A.A."/>
            <person name="Brown D.W."/>
            <person name="Nagy L.G."/>
            <person name="Floudas D."/>
            <person name="Held B.W."/>
            <person name="Levasseur A."/>
            <person name="Lombard V."/>
            <person name="Morin E."/>
            <person name="Otillar R."/>
            <person name="Lindquist E.A."/>
            <person name="Sun H."/>
            <person name="LaButti K.M."/>
            <person name="Schmutz J."/>
            <person name="Jabbour D."/>
            <person name="Luo H."/>
            <person name="Baker S.E."/>
            <person name="Pisabarro A.G."/>
            <person name="Walton J.D."/>
            <person name="Blanchette R.A."/>
            <person name="Henrissat B."/>
            <person name="Martin F."/>
            <person name="Cullen D."/>
            <person name="Hibbett D.S."/>
            <person name="Grigoriev I.V."/>
        </authorList>
    </citation>
    <scope>NUCLEOTIDE SEQUENCE [LARGE SCALE GENOMIC DNA]</scope>
    <source>
        <strain evidence="13">FD-172 SS1</strain>
    </source>
</reference>
<comment type="subcellular location">
    <subcellularLocation>
        <location evidence="1 10">Endoplasmic reticulum membrane</location>
        <topology evidence="1 10">Multi-pass membrane protein</topology>
    </subcellularLocation>
</comment>
<dbReference type="Proteomes" id="UP000027195">
    <property type="component" value="Unassembled WGS sequence"/>
</dbReference>
<comment type="function">
    <text evidence="9">Mannosyltransferase involved in glycosylphosphatidylinositol-anchor biosynthesis. Transfers the third mannose to Man2-GlcN-acyl-PI during GPI precursor assembly.</text>
</comment>
<dbReference type="OrthoDB" id="416834at2759"/>
<feature type="transmembrane region" description="Helical" evidence="10">
    <location>
        <begin position="117"/>
        <end position="135"/>
    </location>
</feature>
<sequence length="556" mass="62501">MGFANRNAFYVSLAVRVAIALATRTFFQPDEYFQSLEPAHRAVFGYGMLTWEWISARPIRSIAYPTLWMPVYWTLKVTGLDQGAWLIVAPKMLQAVFAAATDYWTYLLARKVLGPKYAPAALFLSLISFFNVLALSRTLSNSLETCLTVGSLYYWPLSSDGNFSSRQSFRISLFSAVLGCIVRPTNVILWAFMWLDLVRRRSTAKFAGVVPVLLDTFIAGLLAASALLSIDTIYNGRLTFTPLNFVLTNLSAVSLFYGRNPWHYYIFQALPILCTTALPFTLHGSWLTLQGKANPAAAKLLSLAVWTTTVYSCAGHKEWRFIHPLLPIFHLLAAKSLVDLHHVRTPPSKSRDRNRATGLGGFLSIGVREFAIISLSVPASIYVMLFHGRAQIAVMHHLRTMPATELHSIGFLMPCHSTPWQAYLHRPEMEGRMWALGCEPPLNGQDLATYEDQTKVFYSAPITYLTDRFPETIDSTFPTLAPPSDIEVAGDWTHSWPSHFVMFGALLGQTENGVSVMELLKDRGYVQDWKVGNGWEEDEKRRGGVQIWKWASQSQH</sequence>
<dbReference type="EMBL" id="KL198022">
    <property type="protein sequence ID" value="KDQ18048.1"/>
    <property type="molecule type" value="Genomic_DNA"/>
</dbReference>
<comment type="similarity">
    <text evidence="2">Belongs to the glycosyltransferase 22 family. PIGB subfamily.</text>
</comment>
<keyword evidence="13" id="KW-1185">Reference proteome</keyword>
<feature type="signal peptide" evidence="11">
    <location>
        <begin position="1"/>
        <end position="22"/>
    </location>
</feature>
<keyword evidence="3 10" id="KW-0328">Glycosyltransferase</keyword>
<keyword evidence="7 10" id="KW-1133">Transmembrane helix</keyword>
<keyword evidence="6 10" id="KW-0256">Endoplasmic reticulum</keyword>
<keyword evidence="11" id="KW-0732">Signal</keyword>
<proteinExistence type="inferred from homology"/>
<dbReference type="PANTHER" id="PTHR22760:SF4">
    <property type="entry name" value="GPI MANNOSYLTRANSFERASE 3"/>
    <property type="match status" value="1"/>
</dbReference>
<dbReference type="FunCoup" id="A0A067MQM1">
    <property type="interactions" value="554"/>
</dbReference>
<dbReference type="STRING" id="930990.A0A067MQM1"/>
<evidence type="ECO:0000313" key="13">
    <source>
        <dbReference type="Proteomes" id="UP000027195"/>
    </source>
</evidence>
<feature type="transmembrane region" description="Helical" evidence="10">
    <location>
        <begin position="264"/>
        <end position="284"/>
    </location>
</feature>
<gene>
    <name evidence="12" type="ORF">BOTBODRAFT_105103</name>
</gene>
<dbReference type="EC" id="2.4.1.-" evidence="10"/>
<evidence type="ECO:0000256" key="5">
    <source>
        <dbReference type="ARBA" id="ARBA00022692"/>
    </source>
</evidence>
<evidence type="ECO:0000313" key="12">
    <source>
        <dbReference type="EMBL" id="KDQ18048.1"/>
    </source>
</evidence>
<dbReference type="HOGENOM" id="CLU_012353_0_1_1"/>
<keyword evidence="4 12" id="KW-0808">Transferase</keyword>
<evidence type="ECO:0000256" key="2">
    <source>
        <dbReference type="ARBA" id="ARBA00006065"/>
    </source>
</evidence>
<evidence type="ECO:0000256" key="3">
    <source>
        <dbReference type="ARBA" id="ARBA00022676"/>
    </source>
</evidence>
<evidence type="ECO:0000256" key="1">
    <source>
        <dbReference type="ARBA" id="ARBA00004477"/>
    </source>
</evidence>
<feature type="transmembrane region" description="Helical" evidence="10">
    <location>
        <begin position="240"/>
        <end position="257"/>
    </location>
</feature>
<evidence type="ECO:0000256" key="9">
    <source>
        <dbReference type="ARBA" id="ARBA00024708"/>
    </source>
</evidence>
<dbReference type="Pfam" id="PF03901">
    <property type="entry name" value="Glyco_transf_22"/>
    <property type="match status" value="1"/>
</dbReference>
<dbReference type="InterPro" id="IPR005599">
    <property type="entry name" value="GPI_mannosylTrfase"/>
</dbReference>
<evidence type="ECO:0000256" key="8">
    <source>
        <dbReference type="ARBA" id="ARBA00023136"/>
    </source>
</evidence>
<dbReference type="GO" id="GO:0005789">
    <property type="term" value="C:endoplasmic reticulum membrane"/>
    <property type="evidence" value="ECO:0007669"/>
    <property type="project" value="UniProtKB-SubCell"/>
</dbReference>
<organism evidence="12 13">
    <name type="scientific">Botryobasidium botryosum (strain FD-172 SS1)</name>
    <dbReference type="NCBI Taxonomy" id="930990"/>
    <lineage>
        <taxon>Eukaryota</taxon>
        <taxon>Fungi</taxon>
        <taxon>Dikarya</taxon>
        <taxon>Basidiomycota</taxon>
        <taxon>Agaricomycotina</taxon>
        <taxon>Agaricomycetes</taxon>
        <taxon>Cantharellales</taxon>
        <taxon>Botryobasidiaceae</taxon>
        <taxon>Botryobasidium</taxon>
    </lineage>
</organism>
<name>A0A067MQM1_BOTB1</name>
<dbReference type="GO" id="GO:0000026">
    <property type="term" value="F:alpha-1,2-mannosyltransferase activity"/>
    <property type="evidence" value="ECO:0007669"/>
    <property type="project" value="TreeGrafter"/>
</dbReference>
<evidence type="ECO:0000256" key="10">
    <source>
        <dbReference type="RuleBase" id="RU363075"/>
    </source>
</evidence>
<dbReference type="PANTHER" id="PTHR22760">
    <property type="entry name" value="GLYCOSYLTRANSFERASE"/>
    <property type="match status" value="1"/>
</dbReference>
<accession>A0A067MQM1</accession>
<dbReference type="AlphaFoldDB" id="A0A067MQM1"/>
<evidence type="ECO:0000256" key="7">
    <source>
        <dbReference type="ARBA" id="ARBA00022989"/>
    </source>
</evidence>
<keyword evidence="5 10" id="KW-0812">Transmembrane</keyword>
<dbReference type="GO" id="GO:0006506">
    <property type="term" value="P:GPI anchor biosynthetic process"/>
    <property type="evidence" value="ECO:0007669"/>
    <property type="project" value="TreeGrafter"/>
</dbReference>
<evidence type="ECO:0000256" key="6">
    <source>
        <dbReference type="ARBA" id="ARBA00022824"/>
    </source>
</evidence>
<feature type="transmembrane region" description="Helical" evidence="10">
    <location>
        <begin position="206"/>
        <end position="228"/>
    </location>
</feature>